<protein>
    <submittedName>
        <fullName evidence="2">Uncharacterized protein</fullName>
    </submittedName>
</protein>
<accession>A0AAP2ZAZ7</accession>
<comment type="caution">
    <text evidence="2">The sequence shown here is derived from an EMBL/GenBank/DDBJ whole genome shotgun (WGS) entry which is preliminary data.</text>
</comment>
<gene>
    <name evidence="2" type="ORF">OB919_18140</name>
</gene>
<feature type="transmembrane region" description="Helical" evidence="1">
    <location>
        <begin position="7"/>
        <end position="28"/>
    </location>
</feature>
<keyword evidence="1" id="KW-1133">Transmembrane helix</keyword>
<dbReference type="AlphaFoldDB" id="A0AAP2ZAZ7"/>
<evidence type="ECO:0000313" key="2">
    <source>
        <dbReference type="EMBL" id="MCU4753877.1"/>
    </source>
</evidence>
<dbReference type="Proteomes" id="UP001321047">
    <property type="component" value="Unassembled WGS sequence"/>
</dbReference>
<dbReference type="EMBL" id="JAOPJZ010000024">
    <property type="protein sequence ID" value="MCU4753877.1"/>
    <property type="molecule type" value="Genomic_DNA"/>
</dbReference>
<organism evidence="2 3">
    <name type="scientific">Natronosalvus hydrolyticus</name>
    <dbReference type="NCBI Taxonomy" id="2979988"/>
    <lineage>
        <taxon>Archaea</taxon>
        <taxon>Methanobacteriati</taxon>
        <taxon>Methanobacteriota</taxon>
        <taxon>Stenosarchaea group</taxon>
        <taxon>Halobacteria</taxon>
        <taxon>Halobacteriales</taxon>
        <taxon>Natrialbaceae</taxon>
        <taxon>Natronosalvus</taxon>
    </lineage>
</organism>
<keyword evidence="1" id="KW-0472">Membrane</keyword>
<reference evidence="2 3" key="1">
    <citation type="submission" date="2022-09" db="EMBL/GenBank/DDBJ databases">
        <title>Enrichment on poylsaccharides allowed isolation of novel metabolic and taxonomic groups of Haloarchaea.</title>
        <authorList>
            <person name="Sorokin D.Y."/>
            <person name="Elcheninov A.G."/>
            <person name="Khizhniak T.V."/>
            <person name="Kolganova T.V."/>
            <person name="Kublanov I.V."/>
        </authorList>
    </citation>
    <scope>NUCLEOTIDE SEQUENCE [LARGE SCALE GENOMIC DNA]</scope>
    <source>
        <strain evidence="2 3">AArc-curdl1</strain>
    </source>
</reference>
<sequence length="66" mass="7051">MTEWLRIGGLALLALIALWVVLEIVSLVLGFLTWAISLLVSIVVVALLLAGAYYLLTDVLGVDLGI</sequence>
<proteinExistence type="predicted"/>
<keyword evidence="3" id="KW-1185">Reference proteome</keyword>
<evidence type="ECO:0000256" key="1">
    <source>
        <dbReference type="SAM" id="Phobius"/>
    </source>
</evidence>
<keyword evidence="1" id="KW-0812">Transmembrane</keyword>
<name>A0AAP2ZAZ7_9EURY</name>
<evidence type="ECO:0000313" key="3">
    <source>
        <dbReference type="Proteomes" id="UP001321047"/>
    </source>
</evidence>
<dbReference type="RefSeq" id="WP_342810185.1">
    <property type="nucleotide sequence ID" value="NZ_JAOPJZ010000024.1"/>
</dbReference>
<feature type="transmembrane region" description="Helical" evidence="1">
    <location>
        <begin position="34"/>
        <end position="56"/>
    </location>
</feature>